<dbReference type="Gene3D" id="3.40.50.300">
    <property type="entry name" value="P-loop containing nucleotide triphosphate hydrolases"/>
    <property type="match status" value="1"/>
</dbReference>
<reference evidence="1 2" key="1">
    <citation type="submission" date="2014-05" db="EMBL/GenBank/DDBJ databases">
        <title>Complete genome sequence of Corynebacterium marinum DSM 44953.</title>
        <authorList>
            <person name="Schaffert L."/>
            <person name="Albersmeier A."/>
            <person name="Kalinowski J."/>
            <person name="Ruckert C."/>
        </authorList>
    </citation>
    <scope>NUCLEOTIDE SEQUENCE [LARGE SCALE GENOMIC DNA]</scope>
    <source>
        <strain evidence="1 2">DSM 44953</strain>
        <plasmid evidence="1 2">pCmarinum2</plasmid>
    </source>
</reference>
<gene>
    <name evidence="1" type="ORF">B840_12560</name>
</gene>
<dbReference type="SUPFAM" id="SSF52540">
    <property type="entry name" value="P-loop containing nucleoside triphosphate hydrolases"/>
    <property type="match status" value="1"/>
</dbReference>
<dbReference type="CDD" id="cd02042">
    <property type="entry name" value="ParAB_family"/>
    <property type="match status" value="1"/>
</dbReference>
<dbReference type="InterPro" id="IPR027417">
    <property type="entry name" value="P-loop_NTPase"/>
</dbReference>
<evidence type="ECO:0000313" key="1">
    <source>
        <dbReference type="EMBL" id="AJK70080.1"/>
    </source>
</evidence>
<geneLocation type="plasmid" evidence="1 2">
    <name>pCmarinum2</name>
</geneLocation>
<evidence type="ECO:0000313" key="2">
    <source>
        <dbReference type="Proteomes" id="UP000031928"/>
    </source>
</evidence>
<proteinExistence type="predicted"/>
<keyword evidence="1" id="KW-0614">Plasmid</keyword>
<dbReference type="EMBL" id="CP007791">
    <property type="protein sequence ID" value="AJK70080.1"/>
    <property type="molecule type" value="Genomic_DNA"/>
</dbReference>
<dbReference type="Proteomes" id="UP000031928">
    <property type="component" value="Plasmid pCmarinum2"/>
</dbReference>
<dbReference type="AlphaFoldDB" id="A0A0B6TWW2"/>
<sequence length="151" mass="17181">MRWAEIANHNGDPLEFPTEPINAKKLQSLKKTDDWQIIDTPPGSAAEIQAAIDTADLVIVPTHPSPLDIDRVWPTLDTLTHKNAAVLLIGVHERRRLYQETRDVFEDQGIQTFASFVPEREDIKATFGTNPHELYTFDEICEEILGIEEMF</sequence>
<name>A0A0B6TWW2_9CORY</name>
<accession>A0A0B6TWW2</accession>
<protein>
    <submittedName>
        <fullName evidence="1">Uncharacterized protein</fullName>
    </submittedName>
</protein>
<keyword evidence="2" id="KW-1185">Reference proteome</keyword>
<dbReference type="KEGG" id="cmq:B840_12560"/>
<organism evidence="1 2">
    <name type="scientific">Corynebacterium marinum DSM 44953</name>
    <dbReference type="NCBI Taxonomy" id="1224162"/>
    <lineage>
        <taxon>Bacteria</taxon>
        <taxon>Bacillati</taxon>
        <taxon>Actinomycetota</taxon>
        <taxon>Actinomycetes</taxon>
        <taxon>Mycobacteriales</taxon>
        <taxon>Corynebacteriaceae</taxon>
        <taxon>Corynebacterium</taxon>
    </lineage>
</organism>
<dbReference type="HOGENOM" id="CLU_037612_5_1_11"/>